<protein>
    <submittedName>
        <fullName evidence="1">Uncharacterized protein</fullName>
    </submittedName>
</protein>
<evidence type="ECO:0000313" key="2">
    <source>
        <dbReference type="Proteomes" id="UP000054359"/>
    </source>
</evidence>
<name>A0A087UH70_STEMI</name>
<reference evidence="1 2" key="1">
    <citation type="submission" date="2013-11" db="EMBL/GenBank/DDBJ databases">
        <title>Genome sequencing of Stegodyphus mimosarum.</title>
        <authorList>
            <person name="Bechsgaard J."/>
        </authorList>
    </citation>
    <scope>NUCLEOTIDE SEQUENCE [LARGE SCALE GENOMIC DNA]</scope>
</reference>
<evidence type="ECO:0000313" key="1">
    <source>
        <dbReference type="EMBL" id="KFM76709.1"/>
    </source>
</evidence>
<dbReference type="EMBL" id="KK119778">
    <property type="protein sequence ID" value="KFM76709.1"/>
    <property type="molecule type" value="Genomic_DNA"/>
</dbReference>
<feature type="non-terminal residue" evidence="1">
    <location>
        <position position="60"/>
    </location>
</feature>
<keyword evidence="2" id="KW-1185">Reference proteome</keyword>
<sequence>MRILFETSAGTSQISCPLSKLTFLTARLTVKVVATTIALFGTWLCALSTQIEHQWHRQVL</sequence>
<dbReference type="AlphaFoldDB" id="A0A087UH70"/>
<proteinExistence type="predicted"/>
<gene>
    <name evidence="1" type="ORF">X975_13223</name>
</gene>
<accession>A0A087UH70</accession>
<dbReference type="Proteomes" id="UP000054359">
    <property type="component" value="Unassembled WGS sequence"/>
</dbReference>
<organism evidence="1 2">
    <name type="scientific">Stegodyphus mimosarum</name>
    <name type="common">African social velvet spider</name>
    <dbReference type="NCBI Taxonomy" id="407821"/>
    <lineage>
        <taxon>Eukaryota</taxon>
        <taxon>Metazoa</taxon>
        <taxon>Ecdysozoa</taxon>
        <taxon>Arthropoda</taxon>
        <taxon>Chelicerata</taxon>
        <taxon>Arachnida</taxon>
        <taxon>Araneae</taxon>
        <taxon>Araneomorphae</taxon>
        <taxon>Entelegynae</taxon>
        <taxon>Eresoidea</taxon>
        <taxon>Eresidae</taxon>
        <taxon>Stegodyphus</taxon>
    </lineage>
</organism>